<accession>A0ABR0DFW1</accession>
<comment type="caution">
    <text evidence="2">The sequence shown here is derived from an EMBL/GenBank/DDBJ whole genome shotgun (WGS) entry which is preliminary data.</text>
</comment>
<dbReference type="InterPro" id="IPR011047">
    <property type="entry name" value="Quinoprotein_ADH-like_sf"/>
</dbReference>
<gene>
    <name evidence="2" type="ORF">RD792_003872</name>
</gene>
<evidence type="ECO:0000313" key="2">
    <source>
        <dbReference type="EMBL" id="KAK4488130.1"/>
    </source>
</evidence>
<dbReference type="InterPro" id="IPR058543">
    <property type="entry name" value="Beta-prop_RSE1/DDB1/CPSF1_2nd"/>
</dbReference>
<protein>
    <recommendedName>
        <fullName evidence="1">RSE1/DDB1/CPSF1 second beta-propeller domain-containing protein</fullName>
    </recommendedName>
</protein>
<reference evidence="2 3" key="1">
    <citation type="journal article" date="2023" name="bioRxiv">
        <title>Genome report: Whole genome sequence and annotation of Penstemon davidsonii.</title>
        <authorList>
            <person name="Ostevik K.L."/>
            <person name="Alabady M."/>
            <person name="Zhang M."/>
            <person name="Rausher M.D."/>
        </authorList>
    </citation>
    <scope>NUCLEOTIDE SEQUENCE [LARGE SCALE GENOMIC DNA]</scope>
    <source>
        <strain evidence="2">DNT005</strain>
        <tissue evidence="2">Whole leaf</tissue>
    </source>
</reference>
<dbReference type="InterPro" id="IPR015943">
    <property type="entry name" value="WD40/YVTN_repeat-like_dom_sf"/>
</dbReference>
<sequence length="372" mass="41317">MHPDRDPFIHFSQFTEAYNDGSLRIIRNGIGIHEQASVEFQGIRRMWSLRSATDDPCDTFLVISFCSETRILAINLEDDLEETEIEGFCSNVETLFCHDAVHGQLLQVTSNSVRLVSSTSRVLRNEWFAPSGYSISVATANTTQVLLAAGDGHLFYLEIGDGVLIEVKHAQLEYIISCLDINPIGYNPSFSQLAAVGTWTDISVRIFSLPELNVITKEHLGGEIITRSVLLSTFEGISYLLCGLGDGHLLNFVLNTSNGELSDRKKVSLGTRPIILRTFSSNNATHVFATSDRPTVIYSSDRKLFCGNVNLREVSHVCPFNSAVSPDSLAIAIEGELKIVTIDDDIQKLHLASMHRLLDNLLDELAMLYREH</sequence>
<dbReference type="Pfam" id="PF23726">
    <property type="entry name" value="Beta-prop_RSE1_2nd"/>
    <property type="match status" value="1"/>
</dbReference>
<feature type="domain" description="RSE1/DDB1/CPSF1 second beta-propeller" evidence="1">
    <location>
        <begin position="32"/>
        <end position="342"/>
    </location>
</feature>
<evidence type="ECO:0000259" key="1">
    <source>
        <dbReference type="Pfam" id="PF23726"/>
    </source>
</evidence>
<keyword evidence="3" id="KW-1185">Reference proteome</keyword>
<organism evidence="2 3">
    <name type="scientific">Penstemon davidsonii</name>
    <dbReference type="NCBI Taxonomy" id="160366"/>
    <lineage>
        <taxon>Eukaryota</taxon>
        <taxon>Viridiplantae</taxon>
        <taxon>Streptophyta</taxon>
        <taxon>Embryophyta</taxon>
        <taxon>Tracheophyta</taxon>
        <taxon>Spermatophyta</taxon>
        <taxon>Magnoliopsida</taxon>
        <taxon>eudicotyledons</taxon>
        <taxon>Gunneridae</taxon>
        <taxon>Pentapetalae</taxon>
        <taxon>asterids</taxon>
        <taxon>lamiids</taxon>
        <taxon>Lamiales</taxon>
        <taxon>Plantaginaceae</taxon>
        <taxon>Cheloneae</taxon>
        <taxon>Penstemon</taxon>
    </lineage>
</organism>
<dbReference type="SUPFAM" id="SSF50998">
    <property type="entry name" value="Quinoprotein alcohol dehydrogenase-like"/>
    <property type="match status" value="1"/>
</dbReference>
<dbReference type="InterPro" id="IPR050358">
    <property type="entry name" value="RSE1/DDB1/CFT1"/>
</dbReference>
<dbReference type="Proteomes" id="UP001291926">
    <property type="component" value="Unassembled WGS sequence"/>
</dbReference>
<dbReference type="EMBL" id="JAYDYQ010001088">
    <property type="protein sequence ID" value="KAK4488130.1"/>
    <property type="molecule type" value="Genomic_DNA"/>
</dbReference>
<evidence type="ECO:0000313" key="3">
    <source>
        <dbReference type="Proteomes" id="UP001291926"/>
    </source>
</evidence>
<dbReference type="PANTHER" id="PTHR10644">
    <property type="entry name" value="DNA REPAIR/RNA PROCESSING CPSF FAMILY"/>
    <property type="match status" value="1"/>
</dbReference>
<proteinExistence type="predicted"/>
<dbReference type="Gene3D" id="2.130.10.10">
    <property type="entry name" value="YVTN repeat-like/Quinoprotein amine dehydrogenase"/>
    <property type="match status" value="1"/>
</dbReference>
<name>A0ABR0DFW1_9LAMI</name>